<dbReference type="KEGG" id="dalk:DSCA_44350"/>
<evidence type="ECO:0000256" key="1">
    <source>
        <dbReference type="SAM" id="Phobius"/>
    </source>
</evidence>
<evidence type="ECO:0000313" key="3">
    <source>
        <dbReference type="Proteomes" id="UP000427906"/>
    </source>
</evidence>
<protein>
    <submittedName>
        <fullName evidence="2">Uncharacterized protein</fullName>
    </submittedName>
</protein>
<proteinExistence type="predicted"/>
<dbReference type="Pfam" id="PF13432">
    <property type="entry name" value="TPR_16"/>
    <property type="match status" value="1"/>
</dbReference>
<sequence length="228" mass="25175">MARGAATRKQLLKEPDQFITFSGKLIAFGRTHSKTILICAGSILALLLVVATVRQVSDRNEKRASEQVEKAVAKYSAALKDTDPKTAYGRVKTDFDAIFDAYGSKNTVKIARIIYGDMSYNAQDADTAIAMYTRALDDFDQSPALKNIVLSGLGHAHALKNEYPRSIQYFEMIVAGQEPTLKSGALFNLAWLYETTGDPSKSTALYKQLLADFPETMYGDLVREKINS</sequence>
<dbReference type="Gene3D" id="1.25.40.10">
    <property type="entry name" value="Tetratricopeptide repeat domain"/>
    <property type="match status" value="1"/>
</dbReference>
<dbReference type="Pfam" id="PF13174">
    <property type="entry name" value="TPR_6"/>
    <property type="match status" value="1"/>
</dbReference>
<organism evidence="2 3">
    <name type="scientific">Desulfosarcina alkanivorans</name>
    <dbReference type="NCBI Taxonomy" id="571177"/>
    <lineage>
        <taxon>Bacteria</taxon>
        <taxon>Pseudomonadati</taxon>
        <taxon>Thermodesulfobacteriota</taxon>
        <taxon>Desulfobacteria</taxon>
        <taxon>Desulfobacterales</taxon>
        <taxon>Desulfosarcinaceae</taxon>
        <taxon>Desulfosarcina</taxon>
    </lineage>
</organism>
<keyword evidence="1" id="KW-0812">Transmembrane</keyword>
<keyword evidence="3" id="KW-1185">Reference proteome</keyword>
<dbReference type="OrthoDB" id="5418121at2"/>
<feature type="transmembrane region" description="Helical" evidence="1">
    <location>
        <begin position="35"/>
        <end position="53"/>
    </location>
</feature>
<dbReference type="Proteomes" id="UP000427906">
    <property type="component" value="Chromosome"/>
</dbReference>
<dbReference type="SUPFAM" id="SSF48452">
    <property type="entry name" value="TPR-like"/>
    <property type="match status" value="1"/>
</dbReference>
<accession>A0A5K7YQA2</accession>
<keyword evidence="1" id="KW-1133">Transmembrane helix</keyword>
<dbReference type="AlphaFoldDB" id="A0A5K7YQA2"/>
<dbReference type="EMBL" id="AP021874">
    <property type="protein sequence ID" value="BBO70505.1"/>
    <property type="molecule type" value="Genomic_DNA"/>
</dbReference>
<keyword evidence="1" id="KW-0472">Membrane</keyword>
<name>A0A5K7YQA2_9BACT</name>
<dbReference type="RefSeq" id="WP_155318449.1">
    <property type="nucleotide sequence ID" value="NZ_AP021874.1"/>
</dbReference>
<dbReference type="InterPro" id="IPR011990">
    <property type="entry name" value="TPR-like_helical_dom_sf"/>
</dbReference>
<evidence type="ECO:0000313" key="2">
    <source>
        <dbReference type="EMBL" id="BBO70505.1"/>
    </source>
</evidence>
<gene>
    <name evidence="2" type="ORF">DSCA_44350</name>
</gene>
<reference evidence="2 3" key="1">
    <citation type="submission" date="2019-11" db="EMBL/GenBank/DDBJ databases">
        <title>Comparative genomics of hydrocarbon-degrading Desulfosarcina strains.</title>
        <authorList>
            <person name="Watanabe M."/>
            <person name="Kojima H."/>
            <person name="Fukui M."/>
        </authorList>
    </citation>
    <scope>NUCLEOTIDE SEQUENCE [LARGE SCALE GENOMIC DNA]</scope>
    <source>
        <strain evidence="2 3">PL12</strain>
    </source>
</reference>
<dbReference type="InterPro" id="IPR019734">
    <property type="entry name" value="TPR_rpt"/>
</dbReference>